<gene>
    <name evidence="2" type="ORF">DM868_06375</name>
</gene>
<dbReference type="GO" id="GO:0019700">
    <property type="term" value="P:organic phosphonate catabolic process"/>
    <property type="evidence" value="ECO:0007669"/>
    <property type="project" value="InterPro"/>
</dbReference>
<dbReference type="NCBIfam" id="NF011984">
    <property type="entry name" value="PRK15446.1-5"/>
    <property type="match status" value="1"/>
</dbReference>
<dbReference type="OrthoDB" id="8791at2157"/>
<dbReference type="Proteomes" id="UP000308037">
    <property type="component" value="Unassembled WGS sequence"/>
</dbReference>
<dbReference type="NCBIfam" id="NF011987">
    <property type="entry name" value="PRK15446.2-3"/>
    <property type="match status" value="1"/>
</dbReference>
<dbReference type="RefSeq" id="WP_137276034.1">
    <property type="nucleotide sequence ID" value="NZ_QKNX01000002.1"/>
</dbReference>
<dbReference type="SUPFAM" id="SSF51338">
    <property type="entry name" value="Composite domain of metallo-dependent hydrolases"/>
    <property type="match status" value="1"/>
</dbReference>
<dbReference type="EMBL" id="QKNX01000002">
    <property type="protein sequence ID" value="TKR26117.1"/>
    <property type="molecule type" value="Genomic_DNA"/>
</dbReference>
<name>A0A4U5JEL3_9EURY</name>
<feature type="domain" description="Amidohydrolase 3" evidence="1">
    <location>
        <begin position="218"/>
        <end position="363"/>
    </location>
</feature>
<keyword evidence="2" id="KW-0378">Hydrolase</keyword>
<dbReference type="InterPro" id="IPR011059">
    <property type="entry name" value="Metal-dep_hydrolase_composite"/>
</dbReference>
<organism evidence="2 3">
    <name type="scientific">Natronomonas salsuginis</name>
    <dbReference type="NCBI Taxonomy" id="2217661"/>
    <lineage>
        <taxon>Archaea</taxon>
        <taxon>Methanobacteriati</taxon>
        <taxon>Methanobacteriota</taxon>
        <taxon>Stenosarchaea group</taxon>
        <taxon>Halobacteria</taxon>
        <taxon>Halobacteriales</taxon>
        <taxon>Natronomonadaceae</taxon>
        <taxon>Natronomonas</taxon>
    </lineage>
</organism>
<dbReference type="InterPro" id="IPR051781">
    <property type="entry name" value="Metallo-dep_Hydrolase"/>
</dbReference>
<dbReference type="InterPro" id="IPR032466">
    <property type="entry name" value="Metal_Hydrolase"/>
</dbReference>
<dbReference type="GO" id="GO:0016810">
    <property type="term" value="F:hydrolase activity, acting on carbon-nitrogen (but not peptide) bonds"/>
    <property type="evidence" value="ECO:0007669"/>
    <property type="project" value="InterPro"/>
</dbReference>
<dbReference type="SUPFAM" id="SSF51556">
    <property type="entry name" value="Metallo-dependent hydrolases"/>
    <property type="match status" value="1"/>
</dbReference>
<keyword evidence="3" id="KW-1185">Reference proteome</keyword>
<dbReference type="PANTHER" id="PTHR43135">
    <property type="entry name" value="ALPHA-D-RIBOSE 1-METHYLPHOSPHONATE 5-TRIPHOSPHATE DIPHOSPHATASE"/>
    <property type="match status" value="1"/>
</dbReference>
<reference evidence="2 3" key="1">
    <citation type="submission" date="2019-04" db="EMBL/GenBank/DDBJ databases">
        <title>Natronomonas sp. F20-122 a newhaloarchaeon isolated from a saline saltern of Isla Bacuta, Huelva, Spain.</title>
        <authorList>
            <person name="Duran-Viseras A."/>
            <person name="Sanchez-Porro C."/>
            <person name="Ventosa A."/>
        </authorList>
    </citation>
    <scope>NUCLEOTIDE SEQUENCE [LARGE SCALE GENOMIC DNA]</scope>
    <source>
        <strain evidence="2 3">F20-122</strain>
    </source>
</reference>
<dbReference type="PIRSF" id="PIRSF038971">
    <property type="entry name" value="PhnM"/>
    <property type="match status" value="1"/>
</dbReference>
<sequence length="381" mass="41065">MATTERILLKNGRVVTPDRVIEGGCVVISGSRIETVETASRASDVSATTTIDVEGRVVMPGLVDLHGDDIEQQYHPRAEARVDTATALVTTDRLNLCNGVTTKFHAIAFEDDPTETRSPEGATELCQEISSAEYTLGDQRVHARCELTTESVSAVERLIDDVAVDLVSVMHHAPGDGQFDEAGFERHYTANRNCSTEEIETFAMKRRTASQTVLRSQLERVAELAHSRGIPLASHDDETPPRVDAMADLGVELSEYPITLAAARRATERGLTTVMGAPNLVRGHSLWGNLGVRTAIDHGAVDVLCSDYHPPSLLAAPFVETGESLVDRVRRVTAAPATAVGLTDRGRLEPGARADVIVVDPHPIPTIERVFVEGADALRAG</sequence>
<dbReference type="InterPro" id="IPR012696">
    <property type="entry name" value="PhnM"/>
</dbReference>
<proteinExistence type="predicted"/>
<dbReference type="AlphaFoldDB" id="A0A4U5JEL3"/>
<evidence type="ECO:0000259" key="1">
    <source>
        <dbReference type="Pfam" id="PF07969"/>
    </source>
</evidence>
<evidence type="ECO:0000313" key="2">
    <source>
        <dbReference type="EMBL" id="TKR26117.1"/>
    </source>
</evidence>
<protein>
    <submittedName>
        <fullName evidence="2">Alpha-D-ribose 1-methylphosphonate 5-triphosphate diphosphatase</fullName>
        <ecNumber evidence="2">3.6.1.63</ecNumber>
    </submittedName>
</protein>
<dbReference type="PANTHER" id="PTHR43135:SF3">
    <property type="entry name" value="ALPHA-D-RIBOSE 1-METHYLPHOSPHONATE 5-TRIPHOSPHATE DIPHOSPHATASE"/>
    <property type="match status" value="1"/>
</dbReference>
<comment type="caution">
    <text evidence="2">The sequence shown here is derived from an EMBL/GenBank/DDBJ whole genome shotgun (WGS) entry which is preliminary data.</text>
</comment>
<dbReference type="Pfam" id="PF07969">
    <property type="entry name" value="Amidohydro_3"/>
    <property type="match status" value="1"/>
</dbReference>
<evidence type="ECO:0000313" key="3">
    <source>
        <dbReference type="Proteomes" id="UP000308037"/>
    </source>
</evidence>
<dbReference type="Gene3D" id="3.20.20.140">
    <property type="entry name" value="Metal-dependent hydrolases"/>
    <property type="match status" value="1"/>
</dbReference>
<dbReference type="Gene3D" id="2.30.40.10">
    <property type="entry name" value="Urease, subunit C, domain 1"/>
    <property type="match status" value="1"/>
</dbReference>
<dbReference type="NCBIfam" id="NF011990">
    <property type="entry name" value="PRK15446.2-6"/>
    <property type="match status" value="1"/>
</dbReference>
<accession>A0A4U5JEL3</accession>
<dbReference type="EC" id="3.6.1.63" evidence="2"/>
<dbReference type="InterPro" id="IPR013108">
    <property type="entry name" value="Amidohydro_3"/>
</dbReference>